<comment type="catalytic activity">
    <reaction evidence="3">
        <text>DNA(n) + a 2'-deoxyribonucleoside 5'-triphosphate = DNA(n+1) + diphosphate</text>
        <dbReference type="Rhea" id="RHEA:22508"/>
        <dbReference type="Rhea" id="RHEA-COMP:17339"/>
        <dbReference type="Rhea" id="RHEA-COMP:17340"/>
        <dbReference type="ChEBI" id="CHEBI:33019"/>
        <dbReference type="ChEBI" id="CHEBI:61560"/>
        <dbReference type="ChEBI" id="CHEBI:173112"/>
        <dbReference type="EC" id="2.7.7.7"/>
    </reaction>
</comment>
<evidence type="ECO:0000313" key="4">
    <source>
        <dbReference type="EMBL" id="QJR79445.1"/>
    </source>
</evidence>
<gene>
    <name evidence="4" type="ORF">CA267_000840</name>
</gene>
<name>A0A6M4MA10_9ALTE</name>
<protein>
    <recommendedName>
        <fullName evidence="1">DNA-directed DNA polymerase</fullName>
        <ecNumber evidence="1">2.7.7.7</ecNumber>
    </recommendedName>
</protein>
<keyword evidence="2" id="KW-0548">Nucleotidyltransferase</keyword>
<dbReference type="Gene3D" id="3.40.50.300">
    <property type="entry name" value="P-loop containing nucleotide triphosphate hydrolases"/>
    <property type="match status" value="1"/>
</dbReference>
<dbReference type="KEGG" id="apel:CA267_000840"/>
<reference evidence="5" key="1">
    <citation type="submission" date="2014-12" db="EMBL/GenBank/DDBJ databases">
        <title>Complete genome sequence of a multi-drug resistant Klebsiella pneumoniae.</title>
        <authorList>
            <person name="Hua X."/>
            <person name="Chen Q."/>
            <person name="Li X."/>
            <person name="Feng Y."/>
            <person name="Ruan Z."/>
            <person name="Yu Y."/>
        </authorList>
    </citation>
    <scope>NUCLEOTIDE SEQUENCE [LARGE SCALE GENOMIC DNA]</scope>
    <source>
        <strain evidence="5">5.12</strain>
    </source>
</reference>
<accession>A0A6M4MA10</accession>
<dbReference type="GO" id="GO:0009360">
    <property type="term" value="C:DNA polymerase III complex"/>
    <property type="evidence" value="ECO:0007669"/>
    <property type="project" value="TreeGrafter"/>
</dbReference>
<dbReference type="EMBL" id="CP052766">
    <property type="protein sequence ID" value="QJR79445.1"/>
    <property type="molecule type" value="Genomic_DNA"/>
</dbReference>
<dbReference type="PANTHER" id="PTHR11669">
    <property type="entry name" value="REPLICATION FACTOR C / DNA POLYMERASE III GAMMA-TAU SUBUNIT"/>
    <property type="match status" value="1"/>
</dbReference>
<keyword evidence="5" id="KW-1185">Reference proteome</keyword>
<dbReference type="InterPro" id="IPR027417">
    <property type="entry name" value="P-loop_NTPase"/>
</dbReference>
<keyword evidence="2" id="KW-0239">DNA-directed DNA polymerase</keyword>
<dbReference type="InterPro" id="IPR050238">
    <property type="entry name" value="DNA_Rep/Repair_Clamp_Loader"/>
</dbReference>
<sequence>MLPWFTERYLQIIDRLLKQKLHHALLLSGPAGIGKYELAITLAKVILCRNPTARGCCETCQSCLLFDASTHPDFYALVSEKQLGVDKIREGIGKLSGMSQLGANKVLVIPAADLITESAANALLKTLEEPTNKTFIILLTAKAQHLLPTILSRCEKHFFSTPAPAQSLKWLKGNGVDDVTPALLEAYGNAPLRLKQALTNESGISYREFCDGFDALLAGKKDALSLANDWQEYAVQVVSWVQQFTHKSFLQSQQVQDYQNFQVCVDALKSLMHPGINKAVVLCAVLDTIANPEHQRTRNIK</sequence>
<dbReference type="RefSeq" id="WP_075609226.1">
    <property type="nucleotide sequence ID" value="NZ_CP052766.1"/>
</dbReference>
<dbReference type="SUPFAM" id="SSF52540">
    <property type="entry name" value="P-loop containing nucleoside triphosphate hydrolases"/>
    <property type="match status" value="1"/>
</dbReference>
<dbReference type="Pfam" id="PF13177">
    <property type="entry name" value="DNA_pol3_delta2"/>
    <property type="match status" value="1"/>
</dbReference>
<dbReference type="OrthoDB" id="9811073at2"/>
<dbReference type="AlphaFoldDB" id="A0A6M4MA10"/>
<dbReference type="GO" id="GO:0006261">
    <property type="term" value="P:DNA-templated DNA replication"/>
    <property type="evidence" value="ECO:0007669"/>
    <property type="project" value="TreeGrafter"/>
</dbReference>
<evidence type="ECO:0000256" key="2">
    <source>
        <dbReference type="ARBA" id="ARBA00022932"/>
    </source>
</evidence>
<dbReference type="EC" id="2.7.7.7" evidence="1"/>
<proteinExistence type="predicted"/>
<evidence type="ECO:0000256" key="1">
    <source>
        <dbReference type="ARBA" id="ARBA00012417"/>
    </source>
</evidence>
<dbReference type="PANTHER" id="PTHR11669:SF8">
    <property type="entry name" value="DNA POLYMERASE III SUBUNIT DELTA"/>
    <property type="match status" value="1"/>
</dbReference>
<dbReference type="GO" id="GO:0003887">
    <property type="term" value="F:DNA-directed DNA polymerase activity"/>
    <property type="evidence" value="ECO:0007669"/>
    <property type="project" value="UniProtKB-KW"/>
</dbReference>
<evidence type="ECO:0000313" key="5">
    <source>
        <dbReference type="Proteomes" id="UP000219285"/>
    </source>
</evidence>
<evidence type="ECO:0000256" key="3">
    <source>
        <dbReference type="ARBA" id="ARBA00049244"/>
    </source>
</evidence>
<organism evidence="4 5">
    <name type="scientific">Alteromonas pelagimontana</name>
    <dbReference type="NCBI Taxonomy" id="1858656"/>
    <lineage>
        <taxon>Bacteria</taxon>
        <taxon>Pseudomonadati</taxon>
        <taxon>Pseudomonadota</taxon>
        <taxon>Gammaproteobacteria</taxon>
        <taxon>Alteromonadales</taxon>
        <taxon>Alteromonadaceae</taxon>
        <taxon>Alteromonas/Salinimonas group</taxon>
        <taxon>Alteromonas</taxon>
    </lineage>
</organism>
<dbReference type="Proteomes" id="UP000219285">
    <property type="component" value="Chromosome"/>
</dbReference>
<reference evidence="4 5" key="2">
    <citation type="submission" date="2020-04" db="EMBL/GenBank/DDBJ databases">
        <title>Complete genome sequence of Alteromonas pelagimontana 5.12T.</title>
        <authorList>
            <person name="Sinha R.K."/>
            <person name="Krishnan K.P."/>
            <person name="Kurian J.P."/>
        </authorList>
    </citation>
    <scope>NUCLEOTIDE SEQUENCE [LARGE SCALE GENOMIC DNA]</scope>
    <source>
        <strain evidence="4 5">5.12</strain>
    </source>
</reference>
<keyword evidence="2" id="KW-0808">Transferase</keyword>